<evidence type="ECO:0000313" key="10">
    <source>
        <dbReference type="Proteomes" id="UP000054321"/>
    </source>
</evidence>
<evidence type="ECO:0000256" key="7">
    <source>
        <dbReference type="SAM" id="Phobius"/>
    </source>
</evidence>
<gene>
    <name evidence="9" type="ORF">OIDMADRAFT_45132</name>
</gene>
<comment type="similarity">
    <text evidence="2">Belongs to the major facilitator superfamily. TCR/Tet family.</text>
</comment>
<dbReference type="OrthoDB" id="10021397at2759"/>
<dbReference type="PROSITE" id="PS50850">
    <property type="entry name" value="MFS"/>
    <property type="match status" value="1"/>
</dbReference>
<evidence type="ECO:0000256" key="2">
    <source>
        <dbReference type="ARBA" id="ARBA00007520"/>
    </source>
</evidence>
<dbReference type="EMBL" id="KN832886">
    <property type="protein sequence ID" value="KIM95849.1"/>
    <property type="molecule type" value="Genomic_DNA"/>
</dbReference>
<feature type="transmembrane region" description="Helical" evidence="7">
    <location>
        <begin position="244"/>
        <end position="264"/>
    </location>
</feature>
<feature type="transmembrane region" description="Helical" evidence="7">
    <location>
        <begin position="6"/>
        <end position="26"/>
    </location>
</feature>
<dbReference type="Proteomes" id="UP000054321">
    <property type="component" value="Unassembled WGS sequence"/>
</dbReference>
<keyword evidence="10" id="KW-1185">Reference proteome</keyword>
<feature type="transmembrane region" description="Helical" evidence="7">
    <location>
        <begin position="38"/>
        <end position="57"/>
    </location>
</feature>
<reference evidence="10" key="2">
    <citation type="submission" date="2015-01" db="EMBL/GenBank/DDBJ databases">
        <title>Evolutionary Origins and Diversification of the Mycorrhizal Mutualists.</title>
        <authorList>
            <consortium name="DOE Joint Genome Institute"/>
            <consortium name="Mycorrhizal Genomics Consortium"/>
            <person name="Kohler A."/>
            <person name="Kuo A."/>
            <person name="Nagy L.G."/>
            <person name="Floudas D."/>
            <person name="Copeland A."/>
            <person name="Barry K.W."/>
            <person name="Cichocki N."/>
            <person name="Veneault-Fourrey C."/>
            <person name="LaButti K."/>
            <person name="Lindquist E.A."/>
            <person name="Lipzen A."/>
            <person name="Lundell T."/>
            <person name="Morin E."/>
            <person name="Murat C."/>
            <person name="Riley R."/>
            <person name="Ohm R."/>
            <person name="Sun H."/>
            <person name="Tunlid A."/>
            <person name="Henrissat B."/>
            <person name="Grigoriev I.V."/>
            <person name="Hibbett D.S."/>
            <person name="Martin F."/>
        </authorList>
    </citation>
    <scope>NUCLEOTIDE SEQUENCE [LARGE SCALE GENOMIC DNA]</scope>
    <source>
        <strain evidence="10">Zn</strain>
    </source>
</reference>
<evidence type="ECO:0000256" key="5">
    <source>
        <dbReference type="ARBA" id="ARBA00022989"/>
    </source>
</evidence>
<name>A0A0C3GX61_OIDMZ</name>
<evidence type="ECO:0000256" key="1">
    <source>
        <dbReference type="ARBA" id="ARBA00004141"/>
    </source>
</evidence>
<feature type="transmembrane region" description="Helical" evidence="7">
    <location>
        <begin position="69"/>
        <end position="92"/>
    </location>
</feature>
<sequence length="405" mass="44074">MDALIVGRVIAGAGGAGIYLGALNIFTAVCNPKEQSIYLALMGTVFGTATVLGPVIGGAFASSSATWRWGFYINLVIAGVFSPIYATSLPSLDPQRDVSIVDKFKQIDWLRCLLNAAIYAAWVIALTFGGAQWVWGDGKTISMFVVSGVRVFVFALQQYFACMTTPRQRIFPVDFRKIRSLLLLWLCICCSSAAQFISIYYIPLYFQFTTEDSALHSAVRLLPFICTWFVSVIIAGVARPKVGYYIPFVLTSGILITIGGALMFRIKSTTSTSSIYGYIGPLKVAMNSSWGPAMIQDVIGFMNTVQLGSVVHALAISGTIFQNLAFRNFKNSLGQMGFTDAQLHQTVSGLKSDVLVDETVTVKELAVDAIISDMGHVWILIIASGCTLVISSLFLKREKLNFSAK</sequence>
<accession>A0A0C3GX61</accession>
<dbReference type="InterPro" id="IPR020846">
    <property type="entry name" value="MFS_dom"/>
</dbReference>
<reference evidence="9 10" key="1">
    <citation type="submission" date="2014-04" db="EMBL/GenBank/DDBJ databases">
        <authorList>
            <consortium name="DOE Joint Genome Institute"/>
            <person name="Kuo A."/>
            <person name="Martino E."/>
            <person name="Perotto S."/>
            <person name="Kohler A."/>
            <person name="Nagy L.G."/>
            <person name="Floudas D."/>
            <person name="Copeland A."/>
            <person name="Barry K.W."/>
            <person name="Cichocki N."/>
            <person name="Veneault-Fourrey C."/>
            <person name="LaButti K."/>
            <person name="Lindquist E.A."/>
            <person name="Lipzen A."/>
            <person name="Lundell T."/>
            <person name="Morin E."/>
            <person name="Murat C."/>
            <person name="Sun H."/>
            <person name="Tunlid A."/>
            <person name="Henrissat B."/>
            <person name="Grigoriev I.V."/>
            <person name="Hibbett D.S."/>
            <person name="Martin F."/>
            <person name="Nordberg H.P."/>
            <person name="Cantor M.N."/>
            <person name="Hua S.X."/>
        </authorList>
    </citation>
    <scope>NUCLEOTIDE SEQUENCE [LARGE SCALE GENOMIC DNA]</scope>
    <source>
        <strain evidence="9 10">Zn</strain>
    </source>
</reference>
<organism evidence="9 10">
    <name type="scientific">Oidiodendron maius (strain Zn)</name>
    <dbReference type="NCBI Taxonomy" id="913774"/>
    <lineage>
        <taxon>Eukaryota</taxon>
        <taxon>Fungi</taxon>
        <taxon>Dikarya</taxon>
        <taxon>Ascomycota</taxon>
        <taxon>Pezizomycotina</taxon>
        <taxon>Leotiomycetes</taxon>
        <taxon>Leotiomycetes incertae sedis</taxon>
        <taxon>Myxotrichaceae</taxon>
        <taxon>Oidiodendron</taxon>
    </lineage>
</organism>
<dbReference type="GO" id="GO:0005886">
    <property type="term" value="C:plasma membrane"/>
    <property type="evidence" value="ECO:0007669"/>
    <property type="project" value="TreeGrafter"/>
</dbReference>
<comment type="subcellular location">
    <subcellularLocation>
        <location evidence="1">Membrane</location>
        <topology evidence="1">Multi-pass membrane protein</topology>
    </subcellularLocation>
</comment>
<feature type="transmembrane region" description="Helical" evidence="7">
    <location>
        <begin position="214"/>
        <end position="237"/>
    </location>
</feature>
<dbReference type="Gene3D" id="1.20.1250.20">
    <property type="entry name" value="MFS general substrate transporter like domains"/>
    <property type="match status" value="1"/>
</dbReference>
<dbReference type="Pfam" id="PF07690">
    <property type="entry name" value="MFS_1"/>
    <property type="match status" value="1"/>
</dbReference>
<evidence type="ECO:0000256" key="4">
    <source>
        <dbReference type="ARBA" id="ARBA00022692"/>
    </source>
</evidence>
<dbReference type="PANTHER" id="PTHR23501:SF12">
    <property type="entry name" value="MAJOR FACILITATOR SUPERFAMILY (MFS) PROFILE DOMAIN-CONTAINING PROTEIN-RELATED"/>
    <property type="match status" value="1"/>
</dbReference>
<dbReference type="GO" id="GO:0022857">
    <property type="term" value="F:transmembrane transporter activity"/>
    <property type="evidence" value="ECO:0007669"/>
    <property type="project" value="InterPro"/>
</dbReference>
<dbReference type="AlphaFoldDB" id="A0A0C3GX61"/>
<dbReference type="PANTHER" id="PTHR23501">
    <property type="entry name" value="MAJOR FACILITATOR SUPERFAMILY"/>
    <property type="match status" value="1"/>
</dbReference>
<dbReference type="InParanoid" id="A0A0C3GX61"/>
<proteinExistence type="inferred from homology"/>
<evidence type="ECO:0000259" key="8">
    <source>
        <dbReference type="PROSITE" id="PS50850"/>
    </source>
</evidence>
<evidence type="ECO:0000256" key="3">
    <source>
        <dbReference type="ARBA" id="ARBA00022448"/>
    </source>
</evidence>
<feature type="transmembrane region" description="Helical" evidence="7">
    <location>
        <begin position="181"/>
        <end position="202"/>
    </location>
</feature>
<keyword evidence="5 7" id="KW-1133">Transmembrane helix</keyword>
<feature type="transmembrane region" description="Helical" evidence="7">
    <location>
        <begin position="141"/>
        <end position="160"/>
    </location>
</feature>
<evidence type="ECO:0000313" key="9">
    <source>
        <dbReference type="EMBL" id="KIM95849.1"/>
    </source>
</evidence>
<evidence type="ECO:0000256" key="6">
    <source>
        <dbReference type="ARBA" id="ARBA00023136"/>
    </source>
</evidence>
<dbReference type="InterPro" id="IPR036259">
    <property type="entry name" value="MFS_trans_sf"/>
</dbReference>
<feature type="transmembrane region" description="Helical" evidence="7">
    <location>
        <begin position="377"/>
        <end position="395"/>
    </location>
</feature>
<keyword evidence="6 7" id="KW-0472">Membrane</keyword>
<feature type="transmembrane region" description="Helical" evidence="7">
    <location>
        <begin position="113"/>
        <end position="135"/>
    </location>
</feature>
<feature type="domain" description="Major facilitator superfamily (MFS) profile" evidence="8">
    <location>
        <begin position="1"/>
        <end position="405"/>
    </location>
</feature>
<keyword evidence="3" id="KW-0813">Transport</keyword>
<dbReference type="InterPro" id="IPR011701">
    <property type="entry name" value="MFS"/>
</dbReference>
<dbReference type="SUPFAM" id="SSF103473">
    <property type="entry name" value="MFS general substrate transporter"/>
    <property type="match status" value="1"/>
</dbReference>
<keyword evidence="4 7" id="KW-0812">Transmembrane</keyword>
<protein>
    <recommendedName>
        <fullName evidence="8">Major facilitator superfamily (MFS) profile domain-containing protein</fullName>
    </recommendedName>
</protein>
<dbReference type="HOGENOM" id="CLU_000960_22_1_1"/>